<protein>
    <recommendedName>
        <fullName evidence="4">Phosphate transport regulator</fullName>
    </recommendedName>
</protein>
<dbReference type="EMBL" id="FWXT01000001">
    <property type="protein sequence ID" value="SMC37475.1"/>
    <property type="molecule type" value="Genomic_DNA"/>
</dbReference>
<evidence type="ECO:0000313" key="3">
    <source>
        <dbReference type="Proteomes" id="UP000192756"/>
    </source>
</evidence>
<accession>A0A1W1YMP6</accession>
<dbReference type="Gene3D" id="1.20.58.220">
    <property type="entry name" value="Phosphate transport system protein phou homolog 2, domain 2"/>
    <property type="match status" value="1"/>
</dbReference>
<dbReference type="AlphaFoldDB" id="A0A1W1YMP6"/>
<organism evidence="2 3">
    <name type="scientific">Pedobacter africanus</name>
    <dbReference type="NCBI Taxonomy" id="151894"/>
    <lineage>
        <taxon>Bacteria</taxon>
        <taxon>Pseudomonadati</taxon>
        <taxon>Bacteroidota</taxon>
        <taxon>Sphingobacteriia</taxon>
        <taxon>Sphingobacteriales</taxon>
        <taxon>Sphingobacteriaceae</taxon>
        <taxon>Pedobacter</taxon>
    </lineage>
</organism>
<evidence type="ECO:0000256" key="1">
    <source>
        <dbReference type="ARBA" id="ARBA00008591"/>
    </source>
</evidence>
<reference evidence="3" key="1">
    <citation type="submission" date="2017-04" db="EMBL/GenBank/DDBJ databases">
        <authorList>
            <person name="Varghese N."/>
            <person name="Submissions S."/>
        </authorList>
    </citation>
    <scope>NUCLEOTIDE SEQUENCE [LARGE SCALE GENOMIC DNA]</scope>
    <source>
        <strain evidence="3">DSM 12126</strain>
    </source>
</reference>
<dbReference type="Pfam" id="PF01865">
    <property type="entry name" value="PhoU_div"/>
    <property type="match status" value="1"/>
</dbReference>
<dbReference type="PANTHER" id="PTHR37298:SF1">
    <property type="entry name" value="UPF0111 PROTEIN YKAA"/>
    <property type="match status" value="1"/>
</dbReference>
<gene>
    <name evidence="2" type="ORF">SAMN04488524_0045</name>
</gene>
<evidence type="ECO:0008006" key="4">
    <source>
        <dbReference type="Google" id="ProtNLM"/>
    </source>
</evidence>
<dbReference type="OrthoDB" id="9797568at2"/>
<comment type="similarity">
    <text evidence="1">Belongs to the UPF0111 family.</text>
</comment>
<dbReference type="InterPro" id="IPR052912">
    <property type="entry name" value="UPF0111_domain"/>
</dbReference>
<dbReference type="Proteomes" id="UP000192756">
    <property type="component" value="Unassembled WGS sequence"/>
</dbReference>
<dbReference type="InterPro" id="IPR038078">
    <property type="entry name" value="PhoU-like_sf"/>
</dbReference>
<keyword evidence="3" id="KW-1185">Reference proteome</keyword>
<name>A0A1W1YMP6_9SPHI</name>
<proteinExistence type="inferred from homology"/>
<evidence type="ECO:0000313" key="2">
    <source>
        <dbReference type="EMBL" id="SMC37475.1"/>
    </source>
</evidence>
<sequence length="213" mass="23654">MNSIFNFFTPKDKLFQPLFEQAGSNLVSIAGALVSAVNTPGQEQRKAHVKEIEKLEQAGDDITHAIFLGLGKTFITPFDREDIHALASSIDDIADYIYAAGMNLDLYNVKTINKAMISLAELLLEMCTDLHNAIKELRSFRNTDLIAEVCLRINAGEGRADYICNTEVASLFDHERDAIELIKQKEVLQMMETASDKCDDAANVLETILIKNG</sequence>
<dbReference type="STRING" id="151894.SAMN04488524_0045"/>
<dbReference type="InterPro" id="IPR018445">
    <property type="entry name" value="Put_Phosphate_transp_reg"/>
</dbReference>
<dbReference type="PANTHER" id="PTHR37298">
    <property type="entry name" value="UPF0111 PROTEIN YKAA"/>
    <property type="match status" value="1"/>
</dbReference>
<dbReference type="RefSeq" id="WP_084239513.1">
    <property type="nucleotide sequence ID" value="NZ_FWXT01000001.1"/>
</dbReference>